<dbReference type="GO" id="GO:0005737">
    <property type="term" value="C:cytoplasm"/>
    <property type="evidence" value="ECO:0007669"/>
    <property type="project" value="TreeGrafter"/>
</dbReference>
<dbReference type="OrthoDB" id="551431at2759"/>
<evidence type="ECO:0000256" key="1">
    <source>
        <dbReference type="ARBA" id="ARBA00009856"/>
    </source>
</evidence>
<organism evidence="3 4">
    <name type="scientific">Dimorphilus gyrociliatus</name>
    <dbReference type="NCBI Taxonomy" id="2664684"/>
    <lineage>
        <taxon>Eukaryota</taxon>
        <taxon>Metazoa</taxon>
        <taxon>Spiralia</taxon>
        <taxon>Lophotrochozoa</taxon>
        <taxon>Annelida</taxon>
        <taxon>Polychaeta</taxon>
        <taxon>Polychaeta incertae sedis</taxon>
        <taxon>Dinophilidae</taxon>
        <taxon>Dimorphilus</taxon>
    </lineage>
</organism>
<gene>
    <name evidence="3" type="ORF">DGYR_LOCUS3637</name>
</gene>
<evidence type="ECO:0000313" key="3">
    <source>
        <dbReference type="EMBL" id="CAD5114827.1"/>
    </source>
</evidence>
<dbReference type="Pfam" id="PF07985">
    <property type="entry name" value="SRR1"/>
    <property type="match status" value="1"/>
</dbReference>
<dbReference type="PANTHER" id="PTHR28626:SF3">
    <property type="entry name" value="SRR1-LIKE PROTEIN"/>
    <property type="match status" value="1"/>
</dbReference>
<evidence type="ECO:0000313" key="4">
    <source>
        <dbReference type="Proteomes" id="UP000549394"/>
    </source>
</evidence>
<dbReference type="InterPro" id="IPR012942">
    <property type="entry name" value="SRR1-like"/>
</dbReference>
<dbReference type="AlphaFoldDB" id="A0A7I8VF61"/>
<feature type="domain" description="SRR1-like" evidence="2">
    <location>
        <begin position="70"/>
        <end position="230"/>
    </location>
</feature>
<proteinExistence type="inferred from homology"/>
<sequence length="259" mass="30084">MSSVMEKDGFTLVKKGRKHKRKYKPIPADISAQELDELEIKKFLENFTHCLIEMEQSELLHFIKSKYEKNDVEMIEKIECLGLGSITNNKQARSQLALLVQLKLFFNCPVLAYDPIFTEADKIVLSEFNILVDEENTEGMKETTGKTLFFMPHCSKPLVNNILYSNWSRKLLGNVQIFGNSFENMIVRHTFQDMEKYAGYVLLSQKFVKEISIPNNIIIDNVFNDTSLHYFDNIDKLNVSFSKAIQPIYDNDELDFIKK</sequence>
<dbReference type="GO" id="GO:0005634">
    <property type="term" value="C:nucleus"/>
    <property type="evidence" value="ECO:0007669"/>
    <property type="project" value="TreeGrafter"/>
</dbReference>
<comment type="caution">
    <text evidence="3">The sequence shown here is derived from an EMBL/GenBank/DDBJ whole genome shotgun (WGS) entry which is preliminary data.</text>
</comment>
<protein>
    <recommendedName>
        <fullName evidence="2">SRR1-like domain-containing protein</fullName>
    </recommendedName>
</protein>
<keyword evidence="4" id="KW-1185">Reference proteome</keyword>
<reference evidence="3 4" key="1">
    <citation type="submission" date="2020-08" db="EMBL/GenBank/DDBJ databases">
        <authorList>
            <person name="Hejnol A."/>
        </authorList>
    </citation>
    <scope>NUCLEOTIDE SEQUENCE [LARGE SCALE GENOMIC DNA]</scope>
</reference>
<dbReference type="Proteomes" id="UP000549394">
    <property type="component" value="Unassembled WGS sequence"/>
</dbReference>
<evidence type="ECO:0000259" key="2">
    <source>
        <dbReference type="Pfam" id="PF07985"/>
    </source>
</evidence>
<dbReference type="EMBL" id="CAJFCJ010000005">
    <property type="protein sequence ID" value="CAD5114827.1"/>
    <property type="molecule type" value="Genomic_DNA"/>
</dbReference>
<comment type="similarity">
    <text evidence="1">Belongs to the SRR1 family.</text>
</comment>
<dbReference type="InterPro" id="IPR040044">
    <property type="entry name" value="SRR1L"/>
</dbReference>
<accession>A0A7I8VF61</accession>
<name>A0A7I8VF61_9ANNE</name>
<dbReference type="PANTHER" id="PTHR28626">
    <property type="entry name" value="SRR1-LIKE PROTEIN"/>
    <property type="match status" value="1"/>
</dbReference>